<feature type="transmembrane region" description="Helical" evidence="15">
    <location>
        <begin position="238"/>
        <end position="261"/>
    </location>
</feature>
<name>A0A5N6XPZ5_9EURO</name>
<feature type="disulfide bond" evidence="14">
    <location>
        <begin position="28"/>
        <end position="35"/>
    </location>
</feature>
<keyword evidence="10 15" id="KW-0472">Membrane</keyword>
<dbReference type="InterPro" id="IPR052337">
    <property type="entry name" value="SAT4-like"/>
</dbReference>
<evidence type="ECO:0000256" key="4">
    <source>
        <dbReference type="ARBA" id="ARBA00010031"/>
    </source>
</evidence>
<evidence type="ECO:0000313" key="17">
    <source>
        <dbReference type="EMBL" id="KAE8334209.1"/>
    </source>
</evidence>
<dbReference type="PROSITE" id="PS52012">
    <property type="entry name" value="CFEM"/>
    <property type="match status" value="1"/>
</dbReference>
<evidence type="ECO:0000256" key="7">
    <source>
        <dbReference type="ARBA" id="ARBA00022692"/>
    </source>
</evidence>
<feature type="transmembrane region" description="Helical" evidence="15">
    <location>
        <begin position="191"/>
        <end position="213"/>
    </location>
</feature>
<gene>
    <name evidence="17" type="ORF">BDV24DRAFT_170429</name>
</gene>
<keyword evidence="8" id="KW-0732">Signal</keyword>
<keyword evidence="11 14" id="KW-1015">Disulfide bond</keyword>
<reference evidence="17" key="1">
    <citation type="submission" date="2019-04" db="EMBL/GenBank/DDBJ databases">
        <title>Friends and foes A comparative genomics study of 23 Aspergillus species from section Flavi.</title>
        <authorList>
            <consortium name="DOE Joint Genome Institute"/>
            <person name="Kjaerbolling I."/>
            <person name="Vesth T."/>
            <person name="Frisvad J.C."/>
            <person name="Nybo J.L."/>
            <person name="Theobald S."/>
            <person name="Kildgaard S."/>
            <person name="Isbrandt T."/>
            <person name="Kuo A."/>
            <person name="Sato A."/>
            <person name="Lyhne E.K."/>
            <person name="Kogle M.E."/>
            <person name="Wiebenga A."/>
            <person name="Kun R.S."/>
            <person name="Lubbers R.J."/>
            <person name="Makela M.R."/>
            <person name="Barry K."/>
            <person name="Chovatia M."/>
            <person name="Clum A."/>
            <person name="Daum C."/>
            <person name="Haridas S."/>
            <person name="He G."/>
            <person name="LaButti K."/>
            <person name="Lipzen A."/>
            <person name="Mondo S."/>
            <person name="Riley R."/>
            <person name="Salamov A."/>
            <person name="Simmons B.A."/>
            <person name="Magnuson J.K."/>
            <person name="Henrissat B."/>
            <person name="Mortensen U.H."/>
            <person name="Larsen T.O."/>
            <person name="Devries R.P."/>
            <person name="Grigoriev I.V."/>
            <person name="Machida M."/>
            <person name="Baker S.E."/>
            <person name="Andersen M.R."/>
        </authorList>
    </citation>
    <scope>NUCLEOTIDE SEQUENCE</scope>
    <source>
        <strain evidence="17">CBS 117612</strain>
    </source>
</reference>
<feature type="disulfide bond" evidence="14">
    <location>
        <begin position="14"/>
        <end position="54"/>
    </location>
</feature>
<accession>A0A5N6XPZ5</accession>
<keyword evidence="14" id="KW-0349">Heme</keyword>
<keyword evidence="14" id="KW-0479">Metal-binding</keyword>
<dbReference type="SMART" id="SM00747">
    <property type="entry name" value="CFEM"/>
    <property type="match status" value="1"/>
</dbReference>
<dbReference type="Pfam" id="PF05730">
    <property type="entry name" value="CFEM"/>
    <property type="match status" value="1"/>
</dbReference>
<dbReference type="Pfam" id="PF20684">
    <property type="entry name" value="Fung_rhodopsin"/>
    <property type="match status" value="1"/>
</dbReference>
<dbReference type="GO" id="GO:0005576">
    <property type="term" value="C:extracellular region"/>
    <property type="evidence" value="ECO:0007669"/>
    <property type="project" value="UniProtKB-SubCell"/>
</dbReference>
<evidence type="ECO:0000256" key="11">
    <source>
        <dbReference type="ARBA" id="ARBA00023157"/>
    </source>
</evidence>
<evidence type="ECO:0000256" key="13">
    <source>
        <dbReference type="ARBA" id="ARBA00038359"/>
    </source>
</evidence>
<dbReference type="PANTHER" id="PTHR33048">
    <property type="entry name" value="PTH11-LIKE INTEGRAL MEMBRANE PROTEIN (AFU_ORTHOLOGUE AFUA_5G11245)"/>
    <property type="match status" value="1"/>
</dbReference>
<keyword evidence="9 15" id="KW-1133">Transmembrane helix</keyword>
<evidence type="ECO:0000256" key="3">
    <source>
        <dbReference type="ARBA" id="ARBA00004613"/>
    </source>
</evidence>
<dbReference type="InterPro" id="IPR049326">
    <property type="entry name" value="Rhodopsin_dom_fungi"/>
</dbReference>
<organism evidence="17">
    <name type="scientific">Aspergillus arachidicola</name>
    <dbReference type="NCBI Taxonomy" id="656916"/>
    <lineage>
        <taxon>Eukaryota</taxon>
        <taxon>Fungi</taxon>
        <taxon>Dikarya</taxon>
        <taxon>Ascomycota</taxon>
        <taxon>Pezizomycotina</taxon>
        <taxon>Eurotiomycetes</taxon>
        <taxon>Eurotiomycetidae</taxon>
        <taxon>Eurotiales</taxon>
        <taxon>Aspergillaceae</taxon>
        <taxon>Aspergillus</taxon>
        <taxon>Aspergillus subgen. Circumdati</taxon>
    </lineage>
</organism>
<comment type="similarity">
    <text evidence="13">Belongs to the SAT4 family.</text>
</comment>
<feature type="transmembrane region" description="Helical" evidence="15">
    <location>
        <begin position="313"/>
        <end position="332"/>
    </location>
</feature>
<dbReference type="InterPro" id="IPR008427">
    <property type="entry name" value="Extracellular_membr_CFEM_dom"/>
</dbReference>
<keyword evidence="5" id="KW-0964">Secreted</keyword>
<dbReference type="OrthoDB" id="2496787at2759"/>
<evidence type="ECO:0000256" key="10">
    <source>
        <dbReference type="ARBA" id="ARBA00023136"/>
    </source>
</evidence>
<feature type="transmembrane region" description="Helical" evidence="15">
    <location>
        <begin position="164"/>
        <end position="184"/>
    </location>
</feature>
<dbReference type="PANTHER" id="PTHR33048:SF160">
    <property type="entry name" value="SAT4 FAMILY MEMBRANE PROTEIN"/>
    <property type="match status" value="1"/>
</dbReference>
<feature type="binding site" description="axial binding residue" evidence="14">
    <location>
        <position position="32"/>
    </location>
    <ligand>
        <name>heme</name>
        <dbReference type="ChEBI" id="CHEBI:30413"/>
    </ligand>
    <ligandPart>
        <name>Fe</name>
        <dbReference type="ChEBI" id="CHEBI:18248"/>
    </ligandPart>
</feature>
<keyword evidence="12" id="KW-0449">Lipoprotein</keyword>
<comment type="similarity">
    <text evidence="4">Belongs to the RBT5 family.</text>
</comment>
<dbReference type="GO" id="GO:0046872">
    <property type="term" value="F:metal ion binding"/>
    <property type="evidence" value="ECO:0007669"/>
    <property type="project" value="UniProtKB-UniRule"/>
</dbReference>
<protein>
    <recommendedName>
        <fullName evidence="16">CFEM domain-containing protein</fullName>
    </recommendedName>
</protein>
<feature type="disulfide bond" evidence="14">
    <location>
        <begin position="18"/>
        <end position="49"/>
    </location>
</feature>
<evidence type="ECO:0000256" key="12">
    <source>
        <dbReference type="ARBA" id="ARBA00023288"/>
    </source>
</evidence>
<dbReference type="GO" id="GO:0098552">
    <property type="term" value="C:side of membrane"/>
    <property type="evidence" value="ECO:0007669"/>
    <property type="project" value="UniProtKB-KW"/>
</dbReference>
<dbReference type="Proteomes" id="UP000325558">
    <property type="component" value="Unassembled WGS sequence"/>
</dbReference>
<comment type="subcellular location">
    <subcellularLocation>
        <location evidence="2">Membrane</location>
        <topology evidence="2">Lipid-anchor</topology>
        <topology evidence="2">GPI-anchor</topology>
    </subcellularLocation>
    <subcellularLocation>
        <location evidence="1">Membrane</location>
        <topology evidence="1">Multi-pass membrane protein</topology>
    </subcellularLocation>
    <subcellularLocation>
        <location evidence="3">Secreted</location>
    </subcellularLocation>
</comment>
<evidence type="ECO:0000256" key="1">
    <source>
        <dbReference type="ARBA" id="ARBA00004141"/>
    </source>
</evidence>
<evidence type="ECO:0000256" key="5">
    <source>
        <dbReference type="ARBA" id="ARBA00022525"/>
    </source>
</evidence>
<sequence length="384" mass="42781">MADHVEFLAQLPACAATCIVSEAQQSSCSLTDIKCICVDQNTTMAISKCIKANCTVVDVLHATNATYAACGMPNRDNFAIQVILPIVLGTIALMACFLKLASRIPFPSGLEVYDIVLAIAVAATIAVDAIDVVAARRGLRRDMWTIEPDMVDAILKCFYIAEPLYLIATDITKIAVLIFYLQVFPQSSFRILCHCIMAMCAAHLLAFILSSLFQCAPIRYSWEYWRGEHSGHCLNANIVAWAAAASNIALDLTILIMPLPLLVKLLMSMKQKILVLFLFSVGFVMTVVSVIRLPVLIRFTHSDNPTWDYLRVGYWSTIEINLSIICICMPGINHFIKKLRPTSLNVVFRLQTRDQCQRGNPMSMPGNRSIMRHGDMEHNVAFQW</sequence>
<evidence type="ECO:0000256" key="8">
    <source>
        <dbReference type="ARBA" id="ARBA00022729"/>
    </source>
</evidence>
<feature type="disulfide bond" evidence="14">
    <location>
        <begin position="37"/>
        <end position="70"/>
    </location>
</feature>
<evidence type="ECO:0000256" key="9">
    <source>
        <dbReference type="ARBA" id="ARBA00022989"/>
    </source>
</evidence>
<feature type="domain" description="CFEM" evidence="16">
    <location>
        <begin position="1"/>
        <end position="98"/>
    </location>
</feature>
<evidence type="ECO:0000256" key="15">
    <source>
        <dbReference type="SAM" id="Phobius"/>
    </source>
</evidence>
<evidence type="ECO:0000256" key="6">
    <source>
        <dbReference type="ARBA" id="ARBA00022622"/>
    </source>
</evidence>
<proteinExistence type="inferred from homology"/>
<evidence type="ECO:0000256" key="2">
    <source>
        <dbReference type="ARBA" id="ARBA00004589"/>
    </source>
</evidence>
<feature type="transmembrane region" description="Helical" evidence="15">
    <location>
        <begin position="78"/>
        <end position="100"/>
    </location>
</feature>
<keyword evidence="7 15" id="KW-0812">Transmembrane</keyword>
<dbReference type="AlphaFoldDB" id="A0A5N6XPZ5"/>
<feature type="transmembrane region" description="Helical" evidence="15">
    <location>
        <begin position="273"/>
        <end position="293"/>
    </location>
</feature>
<keyword evidence="14" id="KW-0408">Iron</keyword>
<keyword evidence="6" id="KW-0336">GPI-anchor</keyword>
<evidence type="ECO:0000259" key="16">
    <source>
        <dbReference type="PROSITE" id="PS52012"/>
    </source>
</evidence>
<keyword evidence="6" id="KW-0325">Glycoprotein</keyword>
<dbReference type="EMBL" id="ML737338">
    <property type="protein sequence ID" value="KAE8334209.1"/>
    <property type="molecule type" value="Genomic_DNA"/>
</dbReference>
<feature type="transmembrane region" description="Helical" evidence="15">
    <location>
        <begin position="112"/>
        <end position="135"/>
    </location>
</feature>
<evidence type="ECO:0000256" key="14">
    <source>
        <dbReference type="PROSITE-ProRule" id="PRU01356"/>
    </source>
</evidence>